<feature type="chain" id="PRO_5017920734" description="EF-hand domain-containing protein" evidence="4">
    <location>
        <begin position="20"/>
        <end position="371"/>
    </location>
</feature>
<keyword evidence="1 4" id="KW-0732">Signal</keyword>
<evidence type="ECO:0000313" key="7">
    <source>
        <dbReference type="Proteomes" id="UP000269793"/>
    </source>
</evidence>
<evidence type="ECO:0000256" key="2">
    <source>
        <dbReference type="ARBA" id="ARBA00022837"/>
    </source>
</evidence>
<dbReference type="InterPro" id="IPR018247">
    <property type="entry name" value="EF_Hand_1_Ca_BS"/>
</dbReference>
<sequence length="371" mass="42001">MRHLFEVTLLLALVSASFAVRTGKRTAPKGPVYTDKDPGNYMQEHMASEHHIGAFDLASFFALHDLDRNGILERPEIEAIYGVHHSLSRKHSPNAEVHDGKADTIVREVLRRLDFNKDGVITRAEFLRGGKAGLPQFPEFGAHALGHHYDEESEYFVHHESLYHNRPEDQTAEAYKHKEDLEHFDHHAAIEREEEERERLAEGMPSIEEDMRRKQAAAAKGETYDSAYEKQFSPEMMENAKDYEAMSELGAAGRDLLSAQHIFKTPDGIKKVEATKDNVIMPKGDLGNEDAPPVFAVGDSAARAPADHIDGETELGRKIRLDRARREANGRPRFGMGMNGFAKPRNDADRLRAGMPYKYRMKQNQGFLREM</sequence>
<proteinExistence type="predicted"/>
<evidence type="ECO:0000313" key="6">
    <source>
        <dbReference type="EMBL" id="AYO43296.1"/>
    </source>
</evidence>
<dbReference type="EMBL" id="CP033151">
    <property type="protein sequence ID" value="AYO43296.1"/>
    <property type="molecule type" value="Genomic_DNA"/>
</dbReference>
<gene>
    <name evidence="6" type="ORF">DNF11_2346</name>
</gene>
<dbReference type="PROSITE" id="PS50222">
    <property type="entry name" value="EF_HAND_2"/>
    <property type="match status" value="1"/>
</dbReference>
<dbReference type="AlphaFoldDB" id="A0A3G2S640"/>
<dbReference type="SUPFAM" id="SSF47473">
    <property type="entry name" value="EF-hand"/>
    <property type="match status" value="1"/>
</dbReference>
<dbReference type="GO" id="GO:0005793">
    <property type="term" value="C:endoplasmic reticulum-Golgi intermediate compartment"/>
    <property type="evidence" value="ECO:0007669"/>
    <property type="project" value="TreeGrafter"/>
</dbReference>
<evidence type="ECO:0000256" key="1">
    <source>
        <dbReference type="ARBA" id="ARBA00022729"/>
    </source>
</evidence>
<evidence type="ECO:0000259" key="5">
    <source>
        <dbReference type="PROSITE" id="PS50222"/>
    </source>
</evidence>
<dbReference type="Proteomes" id="UP000269793">
    <property type="component" value="Chromosome IV"/>
</dbReference>
<reference evidence="6 7" key="1">
    <citation type="submission" date="2018-10" db="EMBL/GenBank/DDBJ databases">
        <title>Complete genome sequence of Malassezia restricta CBS 7877.</title>
        <authorList>
            <person name="Morand S.C."/>
            <person name="Bertignac M."/>
            <person name="Iltis A."/>
            <person name="Kolder I."/>
            <person name="Pirovano W."/>
            <person name="Jourdain R."/>
            <person name="Clavaud C."/>
        </authorList>
    </citation>
    <scope>NUCLEOTIDE SEQUENCE [LARGE SCALE GENOMIC DNA]</scope>
    <source>
        <strain evidence="6 7">CBS 7877</strain>
    </source>
</reference>
<name>A0A3G2S640_MALR7</name>
<dbReference type="GO" id="GO:0070062">
    <property type="term" value="C:extracellular exosome"/>
    <property type="evidence" value="ECO:0007669"/>
    <property type="project" value="TreeGrafter"/>
</dbReference>
<dbReference type="PROSITE" id="PS00018">
    <property type="entry name" value="EF_HAND_1"/>
    <property type="match status" value="2"/>
</dbReference>
<organism evidence="6 7">
    <name type="scientific">Malassezia restricta (strain ATCC 96810 / NBRC 103918 / CBS 7877)</name>
    <name type="common">Seborrheic dermatitis infection agent</name>
    <dbReference type="NCBI Taxonomy" id="425264"/>
    <lineage>
        <taxon>Eukaryota</taxon>
        <taxon>Fungi</taxon>
        <taxon>Dikarya</taxon>
        <taxon>Basidiomycota</taxon>
        <taxon>Ustilaginomycotina</taxon>
        <taxon>Malasseziomycetes</taxon>
        <taxon>Malasseziales</taxon>
        <taxon>Malasseziaceae</taxon>
        <taxon>Malassezia</taxon>
    </lineage>
</organism>
<dbReference type="GO" id="GO:0005509">
    <property type="term" value="F:calcium ion binding"/>
    <property type="evidence" value="ECO:0007669"/>
    <property type="project" value="InterPro"/>
</dbReference>
<dbReference type="Gene3D" id="1.10.238.10">
    <property type="entry name" value="EF-hand"/>
    <property type="match status" value="1"/>
</dbReference>
<keyword evidence="7" id="KW-1185">Reference proteome</keyword>
<evidence type="ECO:0000256" key="3">
    <source>
        <dbReference type="SAM" id="MobiDB-lite"/>
    </source>
</evidence>
<dbReference type="InterPro" id="IPR002048">
    <property type="entry name" value="EF_hand_dom"/>
</dbReference>
<feature type="signal peptide" evidence="4">
    <location>
        <begin position="1"/>
        <end position="19"/>
    </location>
</feature>
<feature type="domain" description="EF-hand" evidence="5">
    <location>
        <begin position="101"/>
        <end position="136"/>
    </location>
</feature>
<dbReference type="PANTHER" id="PTHR19237:SF20">
    <property type="entry name" value="NUCLEOBINDIN 1"/>
    <property type="match status" value="1"/>
</dbReference>
<dbReference type="InterPro" id="IPR040250">
    <property type="entry name" value="Nucleobindin"/>
</dbReference>
<accession>A0A3G2S640</accession>
<dbReference type="VEuPathDB" id="FungiDB:DNF11_2346"/>
<dbReference type="InterPro" id="IPR011992">
    <property type="entry name" value="EF-hand-dom_pair"/>
</dbReference>
<protein>
    <recommendedName>
        <fullName evidence="5">EF-hand domain-containing protein</fullName>
    </recommendedName>
</protein>
<evidence type="ECO:0000256" key="4">
    <source>
        <dbReference type="SAM" id="SignalP"/>
    </source>
</evidence>
<keyword evidence="2" id="KW-0106">Calcium</keyword>
<feature type="region of interest" description="Disordered" evidence="3">
    <location>
        <begin position="326"/>
        <end position="347"/>
    </location>
</feature>
<dbReference type="OrthoDB" id="289247at2759"/>
<dbReference type="PANTHER" id="PTHR19237">
    <property type="entry name" value="NUCLEOBINDIN"/>
    <property type="match status" value="1"/>
</dbReference>